<protein>
    <recommendedName>
        <fullName evidence="8">ABC transmembrane type-1 domain-containing protein</fullName>
    </recommendedName>
</protein>
<name>A0A0F7F9Q3_PAEDU</name>
<feature type="transmembrane region" description="Helical" evidence="7">
    <location>
        <begin position="216"/>
        <end position="235"/>
    </location>
</feature>
<evidence type="ECO:0000256" key="4">
    <source>
        <dbReference type="ARBA" id="ARBA00022692"/>
    </source>
</evidence>
<keyword evidence="4 7" id="KW-0812">Transmembrane</keyword>
<proteinExistence type="inferred from homology"/>
<dbReference type="SUPFAM" id="SSF161098">
    <property type="entry name" value="MetI-like"/>
    <property type="match status" value="1"/>
</dbReference>
<evidence type="ECO:0000256" key="7">
    <source>
        <dbReference type="RuleBase" id="RU363032"/>
    </source>
</evidence>
<dbReference type="InterPro" id="IPR000515">
    <property type="entry name" value="MetI-like"/>
</dbReference>
<feature type="transmembrane region" description="Helical" evidence="7">
    <location>
        <begin position="65"/>
        <end position="88"/>
    </location>
</feature>
<accession>A0A0F7F9Q3</accession>
<dbReference type="HOGENOM" id="CLU_046113_1_3_9"/>
<dbReference type="PATRIC" id="fig|1333534.5.peg.2793"/>
<evidence type="ECO:0000313" key="9">
    <source>
        <dbReference type="EMBL" id="AKG35317.1"/>
    </source>
</evidence>
<feature type="transmembrane region" description="Helical" evidence="7">
    <location>
        <begin position="100"/>
        <end position="119"/>
    </location>
</feature>
<evidence type="ECO:0000259" key="8">
    <source>
        <dbReference type="PROSITE" id="PS50928"/>
    </source>
</evidence>
<reference evidence="9 10" key="1">
    <citation type="submission" date="2015-03" db="EMBL/GenBank/DDBJ databases">
        <authorList>
            <person name="Abdul Halim M."/>
        </authorList>
    </citation>
    <scope>NUCLEOTIDE SEQUENCE [LARGE SCALE GENOMIC DNA]</scope>
    <source>
        <strain evidence="9 10">ATCC 35681</strain>
    </source>
</reference>
<organism evidence="9 10">
    <name type="scientific">Paenibacillus durus ATCC 35681</name>
    <dbReference type="NCBI Taxonomy" id="1333534"/>
    <lineage>
        <taxon>Bacteria</taxon>
        <taxon>Bacillati</taxon>
        <taxon>Bacillota</taxon>
        <taxon>Bacilli</taxon>
        <taxon>Bacillales</taxon>
        <taxon>Paenibacillaceae</taxon>
        <taxon>Paenibacillus</taxon>
    </lineage>
</organism>
<dbReference type="OrthoDB" id="9804353at2"/>
<evidence type="ECO:0000256" key="6">
    <source>
        <dbReference type="ARBA" id="ARBA00023136"/>
    </source>
</evidence>
<keyword evidence="2 7" id="KW-0813">Transport</keyword>
<evidence type="ECO:0000256" key="3">
    <source>
        <dbReference type="ARBA" id="ARBA00022475"/>
    </source>
</evidence>
<evidence type="ECO:0000256" key="5">
    <source>
        <dbReference type="ARBA" id="ARBA00022989"/>
    </source>
</evidence>
<feature type="domain" description="ABC transmembrane type-1" evidence="8">
    <location>
        <begin position="58"/>
        <end position="239"/>
    </location>
</feature>
<evidence type="ECO:0000256" key="1">
    <source>
        <dbReference type="ARBA" id="ARBA00004651"/>
    </source>
</evidence>
<dbReference type="EMBL" id="CP011114">
    <property type="protein sequence ID" value="AKG35317.1"/>
    <property type="molecule type" value="Genomic_DNA"/>
</dbReference>
<evidence type="ECO:0000256" key="2">
    <source>
        <dbReference type="ARBA" id="ARBA00022448"/>
    </source>
</evidence>
<feature type="transmembrane region" description="Helical" evidence="7">
    <location>
        <begin position="125"/>
        <end position="148"/>
    </location>
</feature>
<dbReference type="PROSITE" id="PS50928">
    <property type="entry name" value="ABC_TM1"/>
    <property type="match status" value="1"/>
</dbReference>
<dbReference type="AlphaFoldDB" id="A0A0F7F9Q3"/>
<reference evidence="9 10" key="2">
    <citation type="journal article" date="2016" name="Genome Announc.">
        <title>Genome Sequence of a Gram-Positive Diazotroph, Paenibacillus durus Type Strain ATCC 35681.</title>
        <authorList>
            <person name="Halim M.A."/>
            <person name="Rahman A.Y."/>
            <person name="Sim K.S."/>
            <person name="Yam H.C."/>
            <person name="Rahim A.A."/>
            <person name="Ghazali A.H."/>
            <person name="Najimudin N."/>
        </authorList>
    </citation>
    <scope>NUCLEOTIDE SEQUENCE [LARGE SCALE GENOMIC DNA]</scope>
    <source>
        <strain evidence="9 10">ATCC 35681</strain>
    </source>
</reference>
<dbReference type="RefSeq" id="WP_025694180.1">
    <property type="nucleotide sequence ID" value="NZ_ASQQ01000091.1"/>
</dbReference>
<sequence length="252" mass="27178">MNVLTKLSKRYTAVIAFLVLWEASVRFEWVDPQFIPPLTQVLQFIGEQAVTGALAHHLLISLGRAAGGLAIALIAGVPLGIALAGWPYMVRIAIEPVLEWLSHINPFVVFHIIIVFMGAGEPTKVSIITWACIWPIMFSTLSGMIHADADIVKAARSFGLNRLRLTTKVLLPLAFPSILTGTRLAAGYALLFLIAAEMMGSTSGLGFMIYTAQANYQIVQMFAGVLIIAVLAIVLDGIMSAAGKWLGHPAIK</sequence>
<dbReference type="InterPro" id="IPR035906">
    <property type="entry name" value="MetI-like_sf"/>
</dbReference>
<comment type="subcellular location">
    <subcellularLocation>
        <location evidence="1 7">Cell membrane</location>
        <topology evidence="1 7">Multi-pass membrane protein</topology>
    </subcellularLocation>
</comment>
<comment type="similarity">
    <text evidence="7">Belongs to the binding-protein-dependent transport system permease family.</text>
</comment>
<dbReference type="Proteomes" id="UP000034189">
    <property type="component" value="Chromosome"/>
</dbReference>
<keyword evidence="3" id="KW-1003">Cell membrane</keyword>
<dbReference type="Pfam" id="PF00528">
    <property type="entry name" value="BPD_transp_1"/>
    <property type="match status" value="1"/>
</dbReference>
<dbReference type="Gene3D" id="1.10.3720.10">
    <property type="entry name" value="MetI-like"/>
    <property type="match status" value="1"/>
</dbReference>
<dbReference type="GO" id="GO:0055085">
    <property type="term" value="P:transmembrane transport"/>
    <property type="evidence" value="ECO:0007669"/>
    <property type="project" value="InterPro"/>
</dbReference>
<dbReference type="GO" id="GO:0005886">
    <property type="term" value="C:plasma membrane"/>
    <property type="evidence" value="ECO:0007669"/>
    <property type="project" value="UniProtKB-SubCell"/>
</dbReference>
<dbReference type="CDD" id="cd06261">
    <property type="entry name" value="TM_PBP2"/>
    <property type="match status" value="1"/>
</dbReference>
<keyword evidence="6 7" id="KW-0472">Membrane</keyword>
<evidence type="ECO:0000313" key="10">
    <source>
        <dbReference type="Proteomes" id="UP000034189"/>
    </source>
</evidence>
<dbReference type="PANTHER" id="PTHR30151">
    <property type="entry name" value="ALKANE SULFONATE ABC TRANSPORTER-RELATED, MEMBRANE SUBUNIT"/>
    <property type="match status" value="1"/>
</dbReference>
<gene>
    <name evidence="9" type="ORF">VK70_12645</name>
</gene>
<keyword evidence="5 7" id="KW-1133">Transmembrane helix</keyword>
<dbReference type="PANTHER" id="PTHR30151:SF0">
    <property type="entry name" value="ABC TRANSPORTER PERMEASE PROTEIN MJ0413-RELATED"/>
    <property type="match status" value="1"/>
</dbReference>